<evidence type="ECO:0000313" key="2">
    <source>
        <dbReference type="Proteomes" id="UP001175271"/>
    </source>
</evidence>
<comment type="caution">
    <text evidence="1">The sequence shown here is derived from an EMBL/GenBank/DDBJ whole genome shotgun (WGS) entry which is preliminary data.</text>
</comment>
<accession>A0AA39IA95</accession>
<reference evidence="1" key="1">
    <citation type="submission" date="2023-06" db="EMBL/GenBank/DDBJ databases">
        <title>Genomic analysis of the entomopathogenic nematode Steinernema hermaphroditum.</title>
        <authorList>
            <person name="Schwarz E.M."/>
            <person name="Heppert J.K."/>
            <person name="Baniya A."/>
            <person name="Schwartz H.T."/>
            <person name="Tan C.-H."/>
            <person name="Antoshechkin I."/>
            <person name="Sternberg P.W."/>
            <person name="Goodrich-Blair H."/>
            <person name="Dillman A.R."/>
        </authorList>
    </citation>
    <scope>NUCLEOTIDE SEQUENCE</scope>
    <source>
        <strain evidence="1">PS9179</strain>
        <tissue evidence="1">Whole animal</tissue>
    </source>
</reference>
<organism evidence="1 2">
    <name type="scientific">Steinernema hermaphroditum</name>
    <dbReference type="NCBI Taxonomy" id="289476"/>
    <lineage>
        <taxon>Eukaryota</taxon>
        <taxon>Metazoa</taxon>
        <taxon>Ecdysozoa</taxon>
        <taxon>Nematoda</taxon>
        <taxon>Chromadorea</taxon>
        <taxon>Rhabditida</taxon>
        <taxon>Tylenchina</taxon>
        <taxon>Panagrolaimomorpha</taxon>
        <taxon>Strongyloidoidea</taxon>
        <taxon>Steinernematidae</taxon>
        <taxon>Steinernema</taxon>
    </lineage>
</organism>
<name>A0AA39IA95_9BILA</name>
<proteinExistence type="predicted"/>
<gene>
    <name evidence="1" type="ORF">QR680_014045</name>
</gene>
<dbReference type="Proteomes" id="UP001175271">
    <property type="component" value="Unassembled WGS sequence"/>
</dbReference>
<evidence type="ECO:0000313" key="1">
    <source>
        <dbReference type="EMBL" id="KAK0419259.1"/>
    </source>
</evidence>
<keyword evidence="2" id="KW-1185">Reference proteome</keyword>
<dbReference type="EMBL" id="JAUCMV010000002">
    <property type="protein sequence ID" value="KAK0419259.1"/>
    <property type="molecule type" value="Genomic_DNA"/>
</dbReference>
<sequence>MRLFDLCFHAFLEAEAGIYEHYQAVLPNSIVRAFKRREQSRKEFSQLYETKLDVAIPNRYVRYHRSGEVDFDETLKAATAKVEAQDVFKMMMATNAREHADKIWDLIPRAIKCCMTADTQFHIVRNEVIQRLFKDPLLAQTEAAYLQCLQYGWIDAALQTYKSMRPEHKTSHLAKAWFTFFFKANPEDGDLLRRLLDVKDFEMRRPSIDLSFFFSGYTFEDLLERRKGSTVPDEFQVREIEEWIETWITSPTGDVPIALP</sequence>
<protein>
    <submittedName>
        <fullName evidence="1">Uncharacterized protein</fullName>
    </submittedName>
</protein>
<dbReference type="AlphaFoldDB" id="A0AA39IA95"/>